<dbReference type="InterPro" id="IPR030678">
    <property type="entry name" value="Peptide/Ni-bd"/>
</dbReference>
<accession>A0A3B0S8Y2</accession>
<keyword evidence="1" id="KW-0732">Signal</keyword>
<dbReference type="Gene3D" id="3.10.105.10">
    <property type="entry name" value="Dipeptide-binding Protein, Domain 3"/>
    <property type="match status" value="1"/>
</dbReference>
<organism evidence="3">
    <name type="scientific">hydrothermal vent metagenome</name>
    <dbReference type="NCBI Taxonomy" id="652676"/>
    <lineage>
        <taxon>unclassified sequences</taxon>
        <taxon>metagenomes</taxon>
        <taxon>ecological metagenomes</taxon>
    </lineage>
</organism>
<dbReference type="GO" id="GO:1904680">
    <property type="term" value="F:peptide transmembrane transporter activity"/>
    <property type="evidence" value="ECO:0007669"/>
    <property type="project" value="TreeGrafter"/>
</dbReference>
<dbReference type="CDD" id="cd08497">
    <property type="entry name" value="MbnE-like"/>
    <property type="match status" value="1"/>
</dbReference>
<dbReference type="GO" id="GO:0030288">
    <property type="term" value="C:outer membrane-bounded periplasmic space"/>
    <property type="evidence" value="ECO:0007669"/>
    <property type="project" value="TreeGrafter"/>
</dbReference>
<dbReference type="InterPro" id="IPR039424">
    <property type="entry name" value="SBP_5"/>
</dbReference>
<evidence type="ECO:0000259" key="2">
    <source>
        <dbReference type="Pfam" id="PF00496"/>
    </source>
</evidence>
<reference evidence="3" key="1">
    <citation type="submission" date="2018-06" db="EMBL/GenBank/DDBJ databases">
        <authorList>
            <person name="Zhirakovskaya E."/>
        </authorList>
    </citation>
    <scope>NUCLEOTIDE SEQUENCE</scope>
</reference>
<feature type="domain" description="Solute-binding protein family 5" evidence="2">
    <location>
        <begin position="99"/>
        <end position="507"/>
    </location>
</feature>
<dbReference type="InterPro" id="IPR000914">
    <property type="entry name" value="SBP_5_dom"/>
</dbReference>
<gene>
    <name evidence="3" type="ORF">MNBD_ALPHA08-1112</name>
</gene>
<dbReference type="PIRSF" id="PIRSF002741">
    <property type="entry name" value="MppA"/>
    <property type="match status" value="1"/>
</dbReference>
<evidence type="ECO:0000313" key="3">
    <source>
        <dbReference type="EMBL" id="VAV97326.1"/>
    </source>
</evidence>
<dbReference type="GO" id="GO:0015833">
    <property type="term" value="P:peptide transport"/>
    <property type="evidence" value="ECO:0007669"/>
    <property type="project" value="TreeGrafter"/>
</dbReference>
<dbReference type="GO" id="GO:0042884">
    <property type="term" value="P:microcin transport"/>
    <property type="evidence" value="ECO:0007669"/>
    <property type="project" value="TreeGrafter"/>
</dbReference>
<protein>
    <submittedName>
        <fullName evidence="3">ABC transporter, substrate-binding protein (Cluster 5, nickel/peptides/opines)</fullName>
    </submittedName>
</protein>
<dbReference type="Gene3D" id="3.40.190.10">
    <property type="entry name" value="Periplasmic binding protein-like II"/>
    <property type="match status" value="1"/>
</dbReference>
<dbReference type="PANTHER" id="PTHR30290">
    <property type="entry name" value="PERIPLASMIC BINDING COMPONENT OF ABC TRANSPORTER"/>
    <property type="match status" value="1"/>
</dbReference>
<dbReference type="Pfam" id="PF00496">
    <property type="entry name" value="SBP_bac_5"/>
    <property type="match status" value="1"/>
</dbReference>
<proteinExistence type="predicted"/>
<dbReference type="SUPFAM" id="SSF53850">
    <property type="entry name" value="Periplasmic binding protein-like II"/>
    <property type="match status" value="1"/>
</dbReference>
<dbReference type="PANTHER" id="PTHR30290:SF64">
    <property type="entry name" value="ABC TRANSPORTER PERIPLASMIC BINDING PROTEIN"/>
    <property type="match status" value="1"/>
</dbReference>
<dbReference type="EMBL" id="UOEC01000143">
    <property type="protein sequence ID" value="VAV97326.1"/>
    <property type="molecule type" value="Genomic_DNA"/>
</dbReference>
<evidence type="ECO:0000256" key="1">
    <source>
        <dbReference type="ARBA" id="ARBA00022729"/>
    </source>
</evidence>
<dbReference type="GO" id="GO:0043190">
    <property type="term" value="C:ATP-binding cassette (ABC) transporter complex"/>
    <property type="evidence" value="ECO:0007669"/>
    <property type="project" value="InterPro"/>
</dbReference>
<dbReference type="AlphaFoldDB" id="A0A3B0S8Y2"/>
<name>A0A3B0S8Y2_9ZZZZ</name>
<sequence length="595" mass="67487">MKHLIALVFALALTFQPSTAGAEPTYAIAMQGKPALPADFKNLPYANPDAPKGGVYRRAVVGGFDSLNPLIVKGRAAVGLRLYVIESLLARNRAEPFTLYGLIAETIEVPEDRSSITFNINKKARFSDGTPIKASDVLFSFETLREKGRPNHRTFYKKVLRTEVKNDQTITFYLDGKDRELVLILGLMPVLSEKFFETRTFEKTTLEPVLGSGPYTIANVKPGESIVYKRNPDYWAKDLPISRGLWNFDEIRYEYFRDGQAAFEAFKKNLVDTRFESDPNKWATGYEFDAVKTGAVKRDTIEIRLPKPTSAFVFNTRREIFSDKRVREALGFVFDFEWANKNLFHGLFRRTQGFYTGSDLSSVGNPATELEKQLLKSVGADVPERFLDGSFRQPVSDGSGRDRNALRKAVTLLAQAGWKFKDRVLTNSKTGKAFAFEIVVQNPEQEKIALHYQRSLRQIGITLKIRQVDSSQFQQRLQTYDFDMIPFTWYNSLSPGNEQAFYWGSKGREQPGTRNYMGVADPALDKLIDEMVKAPSGEAFVASVRALDRVLVSGFYIVPLYHAKGQWLARWSHIGFPPNTSNYGFRAETAWFEKQ</sequence>